<dbReference type="GO" id="GO:0005885">
    <property type="term" value="C:Arp2/3 protein complex"/>
    <property type="evidence" value="ECO:0007669"/>
    <property type="project" value="UniProtKB-UniRule"/>
</dbReference>
<dbReference type="InterPro" id="IPR036753">
    <property type="entry name" value="ARPC3_sf"/>
</dbReference>
<reference evidence="7" key="1">
    <citation type="submission" date="2019-06" db="EMBL/GenBank/DDBJ databases">
        <authorList>
            <person name="Zheng W."/>
        </authorList>
    </citation>
    <scope>NUCLEOTIDE SEQUENCE</scope>
    <source>
        <strain evidence="7">QDHG01</strain>
    </source>
</reference>
<comment type="similarity">
    <text evidence="2 6">Belongs to the ARPC3 family.</text>
</comment>
<accession>A0A8J8NJW3</accession>
<sequence length="205" mass="23030">MGLKVYNNIEKTRNGKILIQLKCVQLPSSVVTYHSTFNEEAKYPTACGLAILPIKTKTQGPAPKAETEADDVIDEALAQFRANIFFKNYEVRGPADKVIIYLTVYIQKCLEVIAKNPVEAEAKKALMALMGEAVPSPSLPGFFMGSLALKGKGAAEEEKFRQYCKQLKEECGARLFRILFNPEYGTMDLKFWLAFSKRKFLKLSF</sequence>
<keyword evidence="3 6" id="KW-0963">Cytoplasm</keyword>
<dbReference type="GO" id="GO:0030833">
    <property type="term" value="P:regulation of actin filament polymerization"/>
    <property type="evidence" value="ECO:0007669"/>
    <property type="project" value="InterPro"/>
</dbReference>
<evidence type="ECO:0000256" key="5">
    <source>
        <dbReference type="ARBA" id="ARBA00023212"/>
    </source>
</evidence>
<dbReference type="GO" id="GO:0003779">
    <property type="term" value="F:actin binding"/>
    <property type="evidence" value="ECO:0007669"/>
    <property type="project" value="UniProtKB-KW"/>
</dbReference>
<evidence type="ECO:0000256" key="4">
    <source>
        <dbReference type="ARBA" id="ARBA00023203"/>
    </source>
</evidence>
<keyword evidence="5 6" id="KW-0206">Cytoskeleton</keyword>
<dbReference type="Proteomes" id="UP000785679">
    <property type="component" value="Unassembled WGS sequence"/>
</dbReference>
<dbReference type="InterPro" id="IPR007204">
    <property type="entry name" value="ARPC3"/>
</dbReference>
<evidence type="ECO:0000256" key="1">
    <source>
        <dbReference type="ARBA" id="ARBA00004245"/>
    </source>
</evidence>
<comment type="subunit">
    <text evidence="6">Component of the Arp2/3 complex.</text>
</comment>
<evidence type="ECO:0000256" key="2">
    <source>
        <dbReference type="ARBA" id="ARBA00010856"/>
    </source>
</evidence>
<dbReference type="AlphaFoldDB" id="A0A8J8NJW3"/>
<gene>
    <name evidence="7" type="ORF">FGO68_gene9081</name>
</gene>
<organism evidence="7 8">
    <name type="scientific">Halteria grandinella</name>
    <dbReference type="NCBI Taxonomy" id="5974"/>
    <lineage>
        <taxon>Eukaryota</taxon>
        <taxon>Sar</taxon>
        <taxon>Alveolata</taxon>
        <taxon>Ciliophora</taxon>
        <taxon>Intramacronucleata</taxon>
        <taxon>Spirotrichea</taxon>
        <taxon>Stichotrichia</taxon>
        <taxon>Sporadotrichida</taxon>
        <taxon>Halteriidae</taxon>
        <taxon>Halteria</taxon>
    </lineage>
</organism>
<dbReference type="EMBL" id="RRYP01015234">
    <property type="protein sequence ID" value="TNV75595.1"/>
    <property type="molecule type" value="Genomic_DNA"/>
</dbReference>
<evidence type="ECO:0000256" key="6">
    <source>
        <dbReference type="PIRNR" id="PIRNR016315"/>
    </source>
</evidence>
<keyword evidence="8" id="KW-1185">Reference proteome</keyword>
<dbReference type="PIRSF" id="PIRSF016315">
    <property type="entry name" value="ARP2/3_P21-Arc"/>
    <property type="match status" value="1"/>
</dbReference>
<comment type="caution">
    <text evidence="7">The sequence shown here is derived from an EMBL/GenBank/DDBJ whole genome shotgun (WGS) entry which is preliminary data.</text>
</comment>
<protein>
    <recommendedName>
        <fullName evidence="6">Actin-related protein 2/3 complex subunit 3</fullName>
    </recommendedName>
</protein>
<dbReference type="PANTHER" id="PTHR12391">
    <property type="entry name" value="ARP2/3 COMPLEX 21 KD SUBUNIT"/>
    <property type="match status" value="1"/>
</dbReference>
<name>A0A8J8NJW3_HALGN</name>
<evidence type="ECO:0000313" key="8">
    <source>
        <dbReference type="Proteomes" id="UP000785679"/>
    </source>
</evidence>
<comment type="subcellular location">
    <subcellularLocation>
        <location evidence="1 6">Cytoplasm</location>
        <location evidence="1 6">Cytoskeleton</location>
    </subcellularLocation>
</comment>
<keyword evidence="4 6" id="KW-0009">Actin-binding</keyword>
<comment type="function">
    <text evidence="6">Functions as component of the Arp2/3 complex which is involved in regulation of actin polymerization and together with an activating nucleation-promoting factor (NPF) mediates the formation of branched actin networks.</text>
</comment>
<dbReference type="Gene3D" id="1.10.1760.10">
    <property type="entry name" value="Actin-related protein 2/3 complex subunit 3"/>
    <property type="match status" value="1"/>
</dbReference>
<dbReference type="SUPFAM" id="SSF69060">
    <property type="entry name" value="Arp2/3 complex 21 kDa subunit ARPC3"/>
    <property type="match status" value="1"/>
</dbReference>
<evidence type="ECO:0000256" key="3">
    <source>
        <dbReference type="ARBA" id="ARBA00022490"/>
    </source>
</evidence>
<dbReference type="GO" id="GO:0034314">
    <property type="term" value="P:Arp2/3 complex-mediated actin nucleation"/>
    <property type="evidence" value="ECO:0007669"/>
    <property type="project" value="UniProtKB-UniRule"/>
</dbReference>
<evidence type="ECO:0000313" key="7">
    <source>
        <dbReference type="EMBL" id="TNV75595.1"/>
    </source>
</evidence>
<dbReference type="OrthoDB" id="200404at2759"/>
<dbReference type="Pfam" id="PF04062">
    <property type="entry name" value="P21-Arc"/>
    <property type="match status" value="1"/>
</dbReference>
<proteinExistence type="inferred from homology"/>